<feature type="compositionally biased region" description="Low complexity" evidence="2">
    <location>
        <begin position="11"/>
        <end position="22"/>
    </location>
</feature>
<protein>
    <submittedName>
        <fullName evidence="3">ParB N-terminal domain-containing protein</fullName>
    </submittedName>
</protein>
<proteinExistence type="predicted"/>
<organism evidence="3 4">
    <name type="scientific">Thiorhodococcus minor</name>
    <dbReference type="NCBI Taxonomy" id="57489"/>
    <lineage>
        <taxon>Bacteria</taxon>
        <taxon>Pseudomonadati</taxon>
        <taxon>Pseudomonadota</taxon>
        <taxon>Gammaproteobacteria</taxon>
        <taxon>Chromatiales</taxon>
        <taxon>Chromatiaceae</taxon>
        <taxon>Thiorhodococcus</taxon>
    </lineage>
</organism>
<feature type="compositionally biased region" description="Low complexity" evidence="2">
    <location>
        <begin position="206"/>
        <end position="215"/>
    </location>
</feature>
<feature type="coiled-coil region" evidence="1">
    <location>
        <begin position="276"/>
        <end position="303"/>
    </location>
</feature>
<evidence type="ECO:0000256" key="1">
    <source>
        <dbReference type="SAM" id="Coils"/>
    </source>
</evidence>
<evidence type="ECO:0000313" key="4">
    <source>
        <dbReference type="Proteomes" id="UP000483379"/>
    </source>
</evidence>
<gene>
    <name evidence="3" type="ORF">G3446_07075</name>
</gene>
<evidence type="ECO:0000256" key="2">
    <source>
        <dbReference type="SAM" id="MobiDB-lite"/>
    </source>
</evidence>
<dbReference type="RefSeq" id="WP_164452090.1">
    <property type="nucleotide sequence ID" value="NZ_JAAIJQ010000015.1"/>
</dbReference>
<comment type="caution">
    <text evidence="3">The sequence shown here is derived from an EMBL/GenBank/DDBJ whole genome shotgun (WGS) entry which is preliminary data.</text>
</comment>
<evidence type="ECO:0000313" key="3">
    <source>
        <dbReference type="EMBL" id="NEV61652.1"/>
    </source>
</evidence>
<dbReference type="Gene3D" id="3.90.1530.10">
    <property type="entry name" value="Conserved hypothetical protein from pyrococcus furiosus pfu- 392566-001, ParB domain"/>
    <property type="match status" value="1"/>
</dbReference>
<keyword evidence="1" id="KW-0175">Coiled coil</keyword>
<dbReference type="Proteomes" id="UP000483379">
    <property type="component" value="Unassembled WGS sequence"/>
</dbReference>
<feature type="region of interest" description="Disordered" evidence="2">
    <location>
        <begin position="1"/>
        <end position="28"/>
    </location>
</feature>
<keyword evidence="4" id="KW-1185">Reference proteome</keyword>
<feature type="region of interest" description="Disordered" evidence="2">
    <location>
        <begin position="175"/>
        <end position="250"/>
    </location>
</feature>
<name>A0A6M0JVT9_9GAMM</name>
<sequence length="306" mass="33202">MDEHSRRGIRPHTTTPTTEIPGTPTPIPLPIDGLTLDPEIQQRAQMDDGLIAEYAETIAEWIASAPIVVYSDAHLHPGAGTSTRWVADGFHRVAALQRIGAYEVPAIRYDGTRRDALLHAIGANRAHGLRRTRADVRRAIETLLRDPEWAQWSDRRIAEQAGASDKTVAAVRRDLPRCGNSAPGGEPEQRIGADGKTYPAPPRQPAPAHQRQDAPAPEPQVQRTEPEHSADPTQERARSTSAPAPKEPTAKDAMHAAHAVTGALTALYRVDSALLASDAETLIRELHKAIERLTARVETTEGATNG</sequence>
<dbReference type="InterPro" id="IPR036086">
    <property type="entry name" value="ParB/Sulfiredoxin_sf"/>
</dbReference>
<accession>A0A6M0JVT9</accession>
<reference evidence="3 4" key="1">
    <citation type="submission" date="2020-02" db="EMBL/GenBank/DDBJ databases">
        <title>Genome sequences of Thiorhodococcus mannitoliphagus and Thiorhodococcus minor, purple sulfur photosynthetic bacteria in the gammaproteobacterial family, Chromatiaceae.</title>
        <authorList>
            <person name="Aviles F.A."/>
            <person name="Meyer T.E."/>
            <person name="Kyndt J.A."/>
        </authorList>
    </citation>
    <scope>NUCLEOTIDE SEQUENCE [LARGE SCALE GENOMIC DNA]</scope>
    <source>
        <strain evidence="3 4">DSM 11518</strain>
    </source>
</reference>
<dbReference type="AlphaFoldDB" id="A0A6M0JVT9"/>
<feature type="compositionally biased region" description="Basic and acidic residues" evidence="2">
    <location>
        <begin position="224"/>
        <end position="238"/>
    </location>
</feature>
<dbReference type="EMBL" id="JAAIJQ010000015">
    <property type="protein sequence ID" value="NEV61652.1"/>
    <property type="molecule type" value="Genomic_DNA"/>
</dbReference>
<dbReference type="SUPFAM" id="SSF110849">
    <property type="entry name" value="ParB/Sulfiredoxin"/>
    <property type="match status" value="1"/>
</dbReference>